<dbReference type="RefSeq" id="WP_008902419.1">
    <property type="nucleotide sequence ID" value="NZ_GL397071.1"/>
</dbReference>
<evidence type="ECO:0000313" key="2">
    <source>
        <dbReference type="Proteomes" id="UP000003280"/>
    </source>
</evidence>
<dbReference type="STRING" id="862517.HMPREF9225_1644"/>
<organism evidence="1 2">
    <name type="scientific">Peptoniphilus duerdenii ATCC BAA-1640</name>
    <dbReference type="NCBI Taxonomy" id="862517"/>
    <lineage>
        <taxon>Bacteria</taxon>
        <taxon>Bacillati</taxon>
        <taxon>Bacillota</taxon>
        <taxon>Tissierellia</taxon>
        <taxon>Tissierellales</taxon>
        <taxon>Peptoniphilaceae</taxon>
        <taxon>Peptoniphilus</taxon>
    </lineage>
</organism>
<keyword evidence="2" id="KW-1185">Reference proteome</keyword>
<comment type="caution">
    <text evidence="1">The sequence shown here is derived from an EMBL/GenBank/DDBJ whole genome shotgun (WGS) entry which is preliminary data.</text>
</comment>
<name>E0NNA5_9FIRM</name>
<dbReference type="EMBL" id="AEEH01000048">
    <property type="protein sequence ID" value="EFM24778.1"/>
    <property type="molecule type" value="Genomic_DNA"/>
</dbReference>
<dbReference type="InterPro" id="IPR010064">
    <property type="entry name" value="HK97-gp10_tail"/>
</dbReference>
<accession>E0NNA5</accession>
<evidence type="ECO:0000313" key="1">
    <source>
        <dbReference type="EMBL" id="EFM24778.1"/>
    </source>
</evidence>
<dbReference type="AlphaFoldDB" id="E0NNA5"/>
<dbReference type="OrthoDB" id="1850874at2"/>
<proteinExistence type="predicted"/>
<dbReference type="Proteomes" id="UP000003280">
    <property type="component" value="Unassembled WGS sequence"/>
</dbReference>
<dbReference type="eggNOG" id="ENOG50335UA">
    <property type="taxonomic scope" value="Bacteria"/>
</dbReference>
<dbReference type="Pfam" id="PF04883">
    <property type="entry name" value="HK97-gp10_like"/>
    <property type="match status" value="1"/>
</dbReference>
<reference evidence="1 2" key="1">
    <citation type="submission" date="2010-07" db="EMBL/GenBank/DDBJ databases">
        <authorList>
            <person name="Muzny D."/>
            <person name="Qin X."/>
            <person name="Deng J."/>
            <person name="Jiang H."/>
            <person name="Liu Y."/>
            <person name="Qu J."/>
            <person name="Song X.-Z."/>
            <person name="Zhang L."/>
            <person name="Thornton R."/>
            <person name="Coyle M."/>
            <person name="Francisco L."/>
            <person name="Jackson L."/>
            <person name="Javaid M."/>
            <person name="Korchina V."/>
            <person name="Kovar C."/>
            <person name="Mata R."/>
            <person name="Mathew T."/>
            <person name="Ngo R."/>
            <person name="Nguyen L."/>
            <person name="Nguyen N."/>
            <person name="Okwuonu G."/>
            <person name="Ongeri F."/>
            <person name="Pham C."/>
            <person name="Simmons D."/>
            <person name="Wilczek-Boney K."/>
            <person name="Hale W."/>
            <person name="Jakkamsetti A."/>
            <person name="Pham P."/>
            <person name="Ruth R."/>
            <person name="San Lucas F."/>
            <person name="Warren J."/>
            <person name="Zhang J."/>
            <person name="Zhao Z."/>
            <person name="Zhou C."/>
            <person name="Zhu D."/>
            <person name="Lee S."/>
            <person name="Bess C."/>
            <person name="Blankenburg K."/>
            <person name="Forbes L."/>
            <person name="Fu Q."/>
            <person name="Gubbala S."/>
            <person name="Hirani K."/>
            <person name="Jayaseelan J.C."/>
            <person name="Lara F."/>
            <person name="Munidasa M."/>
            <person name="Palculict T."/>
            <person name="Patil S."/>
            <person name="Pu L.-L."/>
            <person name="Saada N."/>
            <person name="Tang L."/>
            <person name="Weissenberger G."/>
            <person name="Zhu Y."/>
            <person name="Hemphill L."/>
            <person name="Shang Y."/>
            <person name="Youmans B."/>
            <person name="Ayvaz T."/>
            <person name="Ross M."/>
            <person name="Santibanez J."/>
            <person name="Aqrawi P."/>
            <person name="Gross S."/>
            <person name="Joshi V."/>
            <person name="Fowler G."/>
            <person name="Nazareth L."/>
            <person name="Reid J."/>
            <person name="Worley K."/>
            <person name="Petrosino J."/>
            <person name="Highlander S."/>
            <person name="Gibbs R."/>
        </authorList>
    </citation>
    <scope>NUCLEOTIDE SEQUENCE [LARGE SCALE GENOMIC DNA]</scope>
    <source>
        <strain evidence="1 2">ATCC BAA-1640</strain>
    </source>
</reference>
<dbReference type="HOGENOM" id="CLU_119007_0_0_9"/>
<gene>
    <name evidence="1" type="ORF">HMPREF9225_1644</name>
</gene>
<sequence>MSIRIDMSKLEDFEKSLGEFKDTLGNVMEEAIKEIALRELRSVKKLTPVDTGTLRRSWYVGDIKRKGLEVEVTIYNNTNYGNYVEFGHRTRDHKKWVPGKFMLTISEKQIEKEIEKIVDRHLEEAFKGL</sequence>
<protein>
    <submittedName>
        <fullName evidence="1">Putative phage protein, HK97 gp10 family</fullName>
    </submittedName>
</protein>